<feature type="region of interest" description="Disordered" evidence="6">
    <location>
        <begin position="617"/>
        <end position="644"/>
    </location>
</feature>
<feature type="transmembrane region" description="Helical" evidence="7">
    <location>
        <begin position="165"/>
        <end position="187"/>
    </location>
</feature>
<dbReference type="STRING" id="709986.Deima_3074"/>
<feature type="transmembrane region" description="Helical" evidence="7">
    <location>
        <begin position="131"/>
        <end position="153"/>
    </location>
</feature>
<keyword evidence="4 7" id="KW-1133">Transmembrane helix</keyword>
<dbReference type="EMBL" id="CP002454">
    <property type="protein sequence ID" value="ADV68703.1"/>
    <property type="molecule type" value="Genomic_DNA"/>
</dbReference>
<keyword evidence="2" id="KW-1003">Cell membrane</keyword>
<keyword evidence="9" id="KW-1185">Reference proteome</keyword>
<dbReference type="eggNOG" id="COG4603">
    <property type="taxonomic scope" value="Bacteria"/>
</dbReference>
<feature type="transmembrane region" description="Helical" evidence="7">
    <location>
        <begin position="51"/>
        <end position="72"/>
    </location>
</feature>
<dbReference type="Proteomes" id="UP000008635">
    <property type="component" value="Chromosome"/>
</dbReference>
<feature type="transmembrane region" description="Helical" evidence="7">
    <location>
        <begin position="282"/>
        <end position="301"/>
    </location>
</feature>
<accession>E8UC42</accession>
<evidence type="ECO:0000256" key="3">
    <source>
        <dbReference type="ARBA" id="ARBA00022692"/>
    </source>
</evidence>
<protein>
    <submittedName>
        <fullName evidence="8">ABC-type transporter, integral membrane subunit</fullName>
    </submittedName>
</protein>
<keyword evidence="3 7" id="KW-0812">Transmembrane</keyword>
<evidence type="ECO:0000256" key="6">
    <source>
        <dbReference type="SAM" id="MobiDB-lite"/>
    </source>
</evidence>
<evidence type="ECO:0000256" key="4">
    <source>
        <dbReference type="ARBA" id="ARBA00022989"/>
    </source>
</evidence>
<dbReference type="GO" id="GO:0022857">
    <property type="term" value="F:transmembrane transporter activity"/>
    <property type="evidence" value="ECO:0007669"/>
    <property type="project" value="InterPro"/>
</dbReference>
<proteinExistence type="predicted"/>
<evidence type="ECO:0000256" key="7">
    <source>
        <dbReference type="SAM" id="Phobius"/>
    </source>
</evidence>
<feature type="transmembrane region" description="Helical" evidence="7">
    <location>
        <begin position="408"/>
        <end position="427"/>
    </location>
</feature>
<evidence type="ECO:0000256" key="5">
    <source>
        <dbReference type="ARBA" id="ARBA00023136"/>
    </source>
</evidence>
<dbReference type="HOGENOM" id="CLU_428800_0_0_0"/>
<feature type="transmembrane region" description="Helical" evidence="7">
    <location>
        <begin position="79"/>
        <end position="98"/>
    </location>
</feature>
<feature type="transmembrane region" description="Helical" evidence="7">
    <location>
        <begin position="383"/>
        <end position="401"/>
    </location>
</feature>
<feature type="transmembrane region" description="Helical" evidence="7">
    <location>
        <begin position="439"/>
        <end position="459"/>
    </location>
</feature>
<reference evidence="9" key="2">
    <citation type="submission" date="2011-01" db="EMBL/GenBank/DDBJ databases">
        <title>The complete genome of Deinococcus maricopensis DSM 21211.</title>
        <authorList>
            <consortium name="US DOE Joint Genome Institute (JGI-PGF)"/>
            <person name="Lucas S."/>
            <person name="Copeland A."/>
            <person name="Lapidus A."/>
            <person name="Goodwin L."/>
            <person name="Pitluck S."/>
            <person name="Kyrpides N."/>
            <person name="Mavromatis K."/>
            <person name="Pagani I."/>
            <person name="Ivanova N."/>
            <person name="Ovchinnikova G."/>
            <person name="Zeytun A."/>
            <person name="Detter J.C."/>
            <person name="Han C."/>
            <person name="Land M."/>
            <person name="Hauser L."/>
            <person name="Markowitz V."/>
            <person name="Cheng J.-F."/>
            <person name="Hugenholtz P."/>
            <person name="Woyke T."/>
            <person name="Wu D."/>
            <person name="Pukall R."/>
            <person name="Gehrich-Schroeter G."/>
            <person name="Brambilla E."/>
            <person name="Klenk H.-P."/>
            <person name="Eisen J.A."/>
        </authorList>
    </citation>
    <scope>NUCLEOTIDE SEQUENCE [LARGE SCALE GENOMIC DNA]</scope>
    <source>
        <strain evidence="9">DSM 21211 / LMG 22137 / NRRL B-23946 / LB-34</strain>
    </source>
</reference>
<gene>
    <name evidence="8" type="ordered locus">Deima_3074</name>
</gene>
<dbReference type="PANTHER" id="PTHR47089">
    <property type="entry name" value="ABC TRANSPORTER, PERMEASE PROTEIN"/>
    <property type="match status" value="1"/>
</dbReference>
<name>E8UC42_DEIML</name>
<dbReference type="KEGG" id="dmr:Deima_3074"/>
<sequence precursor="true">MIAALVALVGLLAFPLATVGRNDETAGLLVRLFGGTLNLAGADLQSLKLPATGTTLALAWATIALLAAALVGAVQRARWLWIAGLATLVSAVLAIISFKTGLNSVIAGLPSLGLGRRALRSLSRFYEGGGISLGLVLPLLSGLAITLAGLSARQSWWDRLNRMRGLLVPLVSIALAIIVGAIVVLIVQPTINSSGQPLGVGAYLQSRADLVWFVYSTLFAPLKSLSGLFDSLKAATPLIFTGLSVAFAFRTGLFNIGAGGQLTVGAIVAMLVGVYVHLPAVLHIPLTILAAAAGGALWGAIPGFLKARFGSSEVVVTIMLNYIASAIFVFLLSSNSFTFLGRQYNLPFKPEESFEAKSQDFQPTARLETISNLLGLEAGQGRITLAPLIAVIVFAALYFGLRQNVRRTLIASVAALVSLFAFWRVGVPANIDPALAGSTLNLSFLLALAAVVLFGVLMWRTSAGYALRAVGLSPKAAQYGGISVARNTILAMTLSGAFAGLAATHYTMGGALDEYNLKQSLPVSVGFDGITVALMGQSTPVGIVAASTLFGTFDTGGQVVDQKLDALSKDIVTVLKALIVLFIAAGGFLSRRVTDPPPPALVKAVDAGVSVDKNAMPARAAGTPEAATPLPNVTNAGDARREEQ</sequence>
<evidence type="ECO:0000256" key="1">
    <source>
        <dbReference type="ARBA" id="ARBA00004651"/>
    </source>
</evidence>
<dbReference type="GO" id="GO:0005886">
    <property type="term" value="C:plasma membrane"/>
    <property type="evidence" value="ECO:0007669"/>
    <property type="project" value="UniProtKB-SubCell"/>
</dbReference>
<evidence type="ECO:0000256" key="2">
    <source>
        <dbReference type="ARBA" id="ARBA00022475"/>
    </source>
</evidence>
<dbReference type="PANTHER" id="PTHR47089:SF1">
    <property type="entry name" value="GUANOSINE ABC TRANSPORTER PERMEASE PROTEIN NUPP"/>
    <property type="match status" value="1"/>
</dbReference>
<dbReference type="AlphaFoldDB" id="E8UC42"/>
<dbReference type="Pfam" id="PF02653">
    <property type="entry name" value="BPD_transp_2"/>
    <property type="match status" value="1"/>
</dbReference>
<comment type="subcellular location">
    <subcellularLocation>
        <location evidence="1">Cell membrane</location>
        <topology evidence="1">Multi-pass membrane protein</topology>
    </subcellularLocation>
</comment>
<reference evidence="8 9" key="1">
    <citation type="journal article" date="2011" name="Stand. Genomic Sci.">
        <title>Complete genome sequence of Deinococcus maricopensis type strain (LB-34).</title>
        <authorList>
            <person name="Pukall R."/>
            <person name="Zeytun A."/>
            <person name="Lucas S."/>
            <person name="Lapidus A."/>
            <person name="Hammon N."/>
            <person name="Deshpande S."/>
            <person name="Nolan M."/>
            <person name="Cheng J.F."/>
            <person name="Pitluck S."/>
            <person name="Liolios K."/>
            <person name="Pagani I."/>
            <person name="Mikhailova N."/>
            <person name="Ivanova N."/>
            <person name="Mavromatis K."/>
            <person name="Pati A."/>
            <person name="Tapia R."/>
            <person name="Han C."/>
            <person name="Goodwin L."/>
            <person name="Chen A."/>
            <person name="Palaniappan K."/>
            <person name="Land M."/>
            <person name="Hauser L."/>
            <person name="Chang Y.J."/>
            <person name="Jeffries C.D."/>
            <person name="Brambilla E.M."/>
            <person name="Rohde M."/>
            <person name="Goker M."/>
            <person name="Detter J.C."/>
            <person name="Woyke T."/>
            <person name="Bristow J."/>
            <person name="Eisen J.A."/>
            <person name="Markowitz V."/>
            <person name="Hugenholtz P."/>
            <person name="Kyrpides N.C."/>
            <person name="Klenk H.P."/>
        </authorList>
    </citation>
    <scope>NUCLEOTIDE SEQUENCE [LARGE SCALE GENOMIC DNA]</scope>
    <source>
        <strain evidence="9">DSM 21211 / LMG 22137 / NRRL B-23946 / LB-34</strain>
    </source>
</reference>
<feature type="transmembrane region" description="Helical" evidence="7">
    <location>
        <begin position="231"/>
        <end position="249"/>
    </location>
</feature>
<dbReference type="InterPro" id="IPR001851">
    <property type="entry name" value="ABC_transp_permease"/>
</dbReference>
<feature type="transmembrane region" description="Helical" evidence="7">
    <location>
        <begin position="313"/>
        <end position="332"/>
    </location>
</feature>
<dbReference type="CDD" id="cd06580">
    <property type="entry name" value="TM_PBP1_transp_TpRbsC_like"/>
    <property type="match status" value="1"/>
</dbReference>
<feature type="transmembrane region" description="Helical" evidence="7">
    <location>
        <begin position="256"/>
        <end position="276"/>
    </location>
</feature>
<evidence type="ECO:0000313" key="9">
    <source>
        <dbReference type="Proteomes" id="UP000008635"/>
    </source>
</evidence>
<organism evidence="8 9">
    <name type="scientific">Deinococcus maricopensis (strain DSM 21211 / LMG 22137 / NRRL B-23946 / LB-34)</name>
    <dbReference type="NCBI Taxonomy" id="709986"/>
    <lineage>
        <taxon>Bacteria</taxon>
        <taxon>Thermotogati</taxon>
        <taxon>Deinococcota</taxon>
        <taxon>Deinococci</taxon>
        <taxon>Deinococcales</taxon>
        <taxon>Deinococcaceae</taxon>
        <taxon>Deinococcus</taxon>
    </lineage>
</organism>
<feature type="transmembrane region" description="Helical" evidence="7">
    <location>
        <begin position="571"/>
        <end position="589"/>
    </location>
</feature>
<keyword evidence="5 7" id="KW-0472">Membrane</keyword>
<evidence type="ECO:0000313" key="8">
    <source>
        <dbReference type="EMBL" id="ADV68703.1"/>
    </source>
</evidence>
<dbReference type="OrthoDB" id="45037at2"/>
<dbReference type="RefSeq" id="WP_013558206.1">
    <property type="nucleotide sequence ID" value="NC_014958.1"/>
</dbReference>